<keyword evidence="15" id="KW-1185">Reference proteome</keyword>
<dbReference type="InParanoid" id="E3LD73"/>
<dbReference type="Pfam" id="PF00201">
    <property type="entry name" value="UDPGT"/>
    <property type="match status" value="1"/>
</dbReference>
<comment type="catalytic activity">
    <reaction evidence="11">
        <text>glucuronate acceptor + UDP-alpha-D-glucuronate = acceptor beta-D-glucuronoside + UDP + H(+)</text>
        <dbReference type="Rhea" id="RHEA:21032"/>
        <dbReference type="ChEBI" id="CHEBI:15378"/>
        <dbReference type="ChEBI" id="CHEBI:58052"/>
        <dbReference type="ChEBI" id="CHEBI:58223"/>
        <dbReference type="ChEBI" id="CHEBI:132367"/>
        <dbReference type="ChEBI" id="CHEBI:132368"/>
        <dbReference type="EC" id="2.4.1.17"/>
    </reaction>
</comment>
<dbReference type="Gene3D" id="3.40.50.2000">
    <property type="entry name" value="Glycogen Phosphorylase B"/>
    <property type="match status" value="1"/>
</dbReference>
<evidence type="ECO:0000256" key="9">
    <source>
        <dbReference type="ARBA" id="ARBA00023136"/>
    </source>
</evidence>
<dbReference type="SUPFAM" id="SSF53756">
    <property type="entry name" value="UDP-Glycosyltransferase/glycogen phosphorylase"/>
    <property type="match status" value="1"/>
</dbReference>
<dbReference type="AlphaFoldDB" id="E3LD73"/>
<dbReference type="FunFam" id="3.40.50.2000:FF:000118">
    <property type="entry name" value="UDP-glucuronosyltransferase"/>
    <property type="match status" value="1"/>
</dbReference>
<evidence type="ECO:0000256" key="11">
    <source>
        <dbReference type="ARBA" id="ARBA00047475"/>
    </source>
</evidence>
<evidence type="ECO:0000313" key="15">
    <source>
        <dbReference type="Proteomes" id="UP000008281"/>
    </source>
</evidence>
<dbReference type="eggNOG" id="KOG1192">
    <property type="taxonomic scope" value="Eukaryota"/>
</dbReference>
<evidence type="ECO:0000256" key="3">
    <source>
        <dbReference type="ARBA" id="ARBA00012544"/>
    </source>
</evidence>
<dbReference type="PANTHER" id="PTHR48043">
    <property type="entry name" value="EG:EG0003.4 PROTEIN-RELATED"/>
    <property type="match status" value="1"/>
</dbReference>
<reference evidence="14" key="1">
    <citation type="submission" date="2007-07" db="EMBL/GenBank/DDBJ databases">
        <title>PCAP assembly of the Caenorhabditis remanei genome.</title>
        <authorList>
            <consortium name="The Caenorhabditis remanei Sequencing Consortium"/>
            <person name="Wilson R.K."/>
        </authorList>
    </citation>
    <scope>NUCLEOTIDE SEQUENCE [LARGE SCALE GENOMIC DNA]</scope>
    <source>
        <strain evidence="14">PB4641</strain>
    </source>
</reference>
<evidence type="ECO:0000256" key="1">
    <source>
        <dbReference type="ARBA" id="ARBA00004167"/>
    </source>
</evidence>
<dbReference type="GO" id="GO:0016020">
    <property type="term" value="C:membrane"/>
    <property type="evidence" value="ECO:0007669"/>
    <property type="project" value="UniProtKB-SubCell"/>
</dbReference>
<organism evidence="15">
    <name type="scientific">Caenorhabditis remanei</name>
    <name type="common">Caenorhabditis vulgaris</name>
    <dbReference type="NCBI Taxonomy" id="31234"/>
    <lineage>
        <taxon>Eukaryota</taxon>
        <taxon>Metazoa</taxon>
        <taxon>Ecdysozoa</taxon>
        <taxon>Nematoda</taxon>
        <taxon>Chromadorea</taxon>
        <taxon>Rhabditida</taxon>
        <taxon>Rhabditina</taxon>
        <taxon>Rhabditomorpha</taxon>
        <taxon>Rhabditoidea</taxon>
        <taxon>Rhabditidae</taxon>
        <taxon>Peloderinae</taxon>
        <taxon>Caenorhabditis</taxon>
    </lineage>
</organism>
<evidence type="ECO:0000256" key="2">
    <source>
        <dbReference type="ARBA" id="ARBA00009995"/>
    </source>
</evidence>
<evidence type="ECO:0000256" key="12">
    <source>
        <dbReference type="RuleBase" id="RU003718"/>
    </source>
</evidence>
<keyword evidence="5 12" id="KW-0808">Transferase</keyword>
<gene>
    <name evidence="14" type="primary">Cre-ugt-57</name>
    <name evidence="14" type="ORF">CRE_00572</name>
</gene>
<dbReference type="PANTHER" id="PTHR48043:SF18">
    <property type="entry name" value="GLUCURONOSYLTRANSFERASE"/>
    <property type="match status" value="1"/>
</dbReference>
<sequence>MRILLLVLCLVQIVTSLNILVFLLGTNQFERNIFEFLAQQLALRHHNVISIKPVLIPEEPRLVKPKLHLVREKVIKNVLNKDLFKPLEDAVPNTAWRADYDYDSYLEPYHRAHNASCYKLLNSNLVDSLKKESLDVAIVYSGNPCLNALTHLVAVPTIYFDTEGLTDETLTAAGAPVDVQTSPSHCAIAESKDYPLLNIYRNSVCYLQEMIAQLGLPILSSLVSKRHRLLDEPTTNIFRTDYTIKKRFKNFPNVNTLKQQSVVFFANTDPLLEPSRALPPNVIPVGGLHIDHPKPLFAVSRVHDSLRKKHLQPWNTTIAAAKEGLIIVSFGTQADSSKMSAKQAKSILKALTNLNDYRIYWRVGPNMKLDGIDETKIPKHINLTTFIPQNDLLAHKACKLLVTNGGMSSVMEAVAHGVPIVGVPLYGSNRYNLQKVSNKGLGVVIEKDDLNEISLYGAMKKVLESAKYKNTAKEMSREFRARTTSPFAAALHAIDHVGRHHSYAYMQSAYQPIYHRVDFYLLLLIVFLPVLLLQKFFGFFFKTTAKNVQSSKVAEAAVKVVKEVAESKKNK</sequence>
<dbReference type="HOGENOM" id="CLU_509263_0_0_1"/>
<dbReference type="CDD" id="cd03784">
    <property type="entry name" value="GT1_Gtf-like"/>
    <property type="match status" value="1"/>
</dbReference>
<dbReference type="EC" id="2.4.1.17" evidence="3"/>
<evidence type="ECO:0000256" key="4">
    <source>
        <dbReference type="ARBA" id="ARBA00022676"/>
    </source>
</evidence>
<keyword evidence="10" id="KW-0325">Glycoprotein</keyword>
<evidence type="ECO:0000256" key="13">
    <source>
        <dbReference type="SAM" id="Phobius"/>
    </source>
</evidence>
<evidence type="ECO:0000313" key="14">
    <source>
        <dbReference type="EMBL" id="EFO82186.1"/>
    </source>
</evidence>
<comment type="subcellular location">
    <subcellularLocation>
        <location evidence="1">Membrane</location>
        <topology evidence="1">Single-pass membrane protein</topology>
    </subcellularLocation>
</comment>
<keyword evidence="9 13" id="KW-0472">Membrane</keyword>
<name>E3LD73_CAERE</name>
<keyword evidence="8 13" id="KW-1133">Transmembrane helix</keyword>
<dbReference type="PROSITE" id="PS00375">
    <property type="entry name" value="UDPGT"/>
    <property type="match status" value="1"/>
</dbReference>
<dbReference type="InterPro" id="IPR035595">
    <property type="entry name" value="UDP_glycos_trans_CS"/>
</dbReference>
<dbReference type="OMA" id="AHNASCY"/>
<keyword evidence="4 12" id="KW-0328">Glycosyltransferase</keyword>
<accession>E3LD73</accession>
<feature type="transmembrane region" description="Helical" evidence="13">
    <location>
        <begin position="519"/>
        <end position="541"/>
    </location>
</feature>
<keyword evidence="6 13" id="KW-0812">Transmembrane</keyword>
<evidence type="ECO:0000256" key="7">
    <source>
        <dbReference type="ARBA" id="ARBA00022729"/>
    </source>
</evidence>
<protein>
    <recommendedName>
        <fullName evidence="3">glucuronosyltransferase</fullName>
        <ecNumber evidence="3">2.4.1.17</ecNumber>
    </recommendedName>
</protein>
<proteinExistence type="inferred from homology"/>
<keyword evidence="7" id="KW-0732">Signal</keyword>
<dbReference type="InterPro" id="IPR002213">
    <property type="entry name" value="UDP_glucos_trans"/>
</dbReference>
<dbReference type="InterPro" id="IPR050271">
    <property type="entry name" value="UDP-glycosyltransferase"/>
</dbReference>
<dbReference type="STRING" id="31234.E3LD73"/>
<dbReference type="Proteomes" id="UP000008281">
    <property type="component" value="Unassembled WGS sequence"/>
</dbReference>
<evidence type="ECO:0000256" key="6">
    <source>
        <dbReference type="ARBA" id="ARBA00022692"/>
    </source>
</evidence>
<evidence type="ECO:0000256" key="8">
    <source>
        <dbReference type="ARBA" id="ARBA00022989"/>
    </source>
</evidence>
<dbReference type="GO" id="GO:0015020">
    <property type="term" value="F:glucuronosyltransferase activity"/>
    <property type="evidence" value="ECO:0007669"/>
    <property type="project" value="UniProtKB-EC"/>
</dbReference>
<evidence type="ECO:0000256" key="5">
    <source>
        <dbReference type="ARBA" id="ARBA00022679"/>
    </source>
</evidence>
<dbReference type="OrthoDB" id="5835829at2759"/>
<evidence type="ECO:0000256" key="10">
    <source>
        <dbReference type="ARBA" id="ARBA00023180"/>
    </source>
</evidence>
<dbReference type="EMBL" id="DS268407">
    <property type="protein sequence ID" value="EFO82186.1"/>
    <property type="molecule type" value="Genomic_DNA"/>
</dbReference>
<comment type="similarity">
    <text evidence="2 12">Belongs to the UDP-glycosyltransferase family.</text>
</comment>